<organism evidence="2 3">
    <name type="scientific">Ataeniobius toweri</name>
    <dbReference type="NCBI Taxonomy" id="208326"/>
    <lineage>
        <taxon>Eukaryota</taxon>
        <taxon>Metazoa</taxon>
        <taxon>Chordata</taxon>
        <taxon>Craniata</taxon>
        <taxon>Vertebrata</taxon>
        <taxon>Euteleostomi</taxon>
        <taxon>Actinopterygii</taxon>
        <taxon>Neopterygii</taxon>
        <taxon>Teleostei</taxon>
        <taxon>Neoteleostei</taxon>
        <taxon>Acanthomorphata</taxon>
        <taxon>Ovalentaria</taxon>
        <taxon>Atherinomorphae</taxon>
        <taxon>Cyprinodontiformes</taxon>
        <taxon>Goodeidae</taxon>
        <taxon>Ataeniobius</taxon>
    </lineage>
</organism>
<evidence type="ECO:0000313" key="2">
    <source>
        <dbReference type="EMBL" id="MED6248087.1"/>
    </source>
</evidence>
<feature type="non-terminal residue" evidence="2">
    <location>
        <position position="1"/>
    </location>
</feature>
<protein>
    <submittedName>
        <fullName evidence="2">Uncharacterized protein</fullName>
    </submittedName>
</protein>
<feature type="region of interest" description="Disordered" evidence="1">
    <location>
        <begin position="1"/>
        <end position="37"/>
    </location>
</feature>
<sequence length="99" mass="10561">RECERFSSGPGWRRTGGGSPVRARSDSGEKKQQPVGCNGICGGKTGSEMLMLPGCIPPAASERWTAFVSSRPRNDEGMNMIHFHEGDIEALNSGCCAGF</sequence>
<name>A0ABU7BBV9_9TELE</name>
<dbReference type="EMBL" id="JAHUTI010049787">
    <property type="protein sequence ID" value="MED6248087.1"/>
    <property type="molecule type" value="Genomic_DNA"/>
</dbReference>
<reference evidence="2 3" key="1">
    <citation type="submission" date="2021-07" db="EMBL/GenBank/DDBJ databases">
        <authorList>
            <person name="Palmer J.M."/>
        </authorList>
    </citation>
    <scope>NUCLEOTIDE SEQUENCE [LARGE SCALE GENOMIC DNA]</scope>
    <source>
        <strain evidence="2 3">AT_MEX2019</strain>
        <tissue evidence="2">Muscle</tissue>
    </source>
</reference>
<accession>A0ABU7BBV9</accession>
<proteinExistence type="predicted"/>
<comment type="caution">
    <text evidence="2">The sequence shown here is derived from an EMBL/GenBank/DDBJ whole genome shotgun (WGS) entry which is preliminary data.</text>
</comment>
<dbReference type="Proteomes" id="UP001345963">
    <property type="component" value="Unassembled WGS sequence"/>
</dbReference>
<feature type="compositionally biased region" description="Basic and acidic residues" evidence="1">
    <location>
        <begin position="23"/>
        <end position="32"/>
    </location>
</feature>
<evidence type="ECO:0000256" key="1">
    <source>
        <dbReference type="SAM" id="MobiDB-lite"/>
    </source>
</evidence>
<evidence type="ECO:0000313" key="3">
    <source>
        <dbReference type="Proteomes" id="UP001345963"/>
    </source>
</evidence>
<keyword evidence="3" id="KW-1185">Reference proteome</keyword>
<gene>
    <name evidence="2" type="ORF">ATANTOWER_026115</name>
</gene>